<feature type="transmembrane region" description="Helical" evidence="10">
    <location>
        <begin position="452"/>
        <end position="475"/>
    </location>
</feature>
<evidence type="ECO:0000313" key="11">
    <source>
        <dbReference type="EMBL" id="KCV67639.1"/>
    </source>
</evidence>
<keyword evidence="6 10" id="KW-0472">Membrane</keyword>
<dbReference type="PANTHER" id="PTHR31651">
    <property type="match status" value="1"/>
</dbReference>
<keyword evidence="4 10" id="KW-0812">Transmembrane</keyword>
<evidence type="ECO:0000256" key="1">
    <source>
        <dbReference type="ARBA" id="ARBA00004141"/>
    </source>
</evidence>
<dbReference type="AlphaFoldDB" id="A0A058Z046"/>
<evidence type="ECO:0000256" key="2">
    <source>
        <dbReference type="ARBA" id="ARBA00004308"/>
    </source>
</evidence>
<dbReference type="PANTHER" id="PTHR31651:SF33">
    <property type="entry name" value="PROTEIN PIN-LIKES 1"/>
    <property type="match status" value="1"/>
</dbReference>
<feature type="region of interest" description="Disordered" evidence="9">
    <location>
        <begin position="145"/>
        <end position="168"/>
    </location>
</feature>
<dbReference type="InterPro" id="IPR045033">
    <property type="entry name" value="PILS1/3/4/5/7"/>
</dbReference>
<dbReference type="STRING" id="691883.A0A058Z046"/>
<dbReference type="GO" id="GO:0012505">
    <property type="term" value="C:endomembrane system"/>
    <property type="evidence" value="ECO:0007669"/>
    <property type="project" value="UniProtKB-SubCell"/>
</dbReference>
<evidence type="ECO:0000256" key="6">
    <source>
        <dbReference type="ARBA" id="ARBA00023136"/>
    </source>
</evidence>
<organism evidence="11">
    <name type="scientific">Fonticula alba</name>
    <name type="common">Slime mold</name>
    <dbReference type="NCBI Taxonomy" id="691883"/>
    <lineage>
        <taxon>Eukaryota</taxon>
        <taxon>Rotosphaerida</taxon>
        <taxon>Fonticulaceae</taxon>
        <taxon>Fonticula</taxon>
    </lineage>
</organism>
<dbReference type="GO" id="GO:0016020">
    <property type="term" value="C:membrane"/>
    <property type="evidence" value="ECO:0007669"/>
    <property type="project" value="UniProtKB-SubCell"/>
</dbReference>
<feature type="transmembrane region" description="Helical" evidence="10">
    <location>
        <begin position="93"/>
        <end position="116"/>
    </location>
</feature>
<evidence type="ECO:0000256" key="7">
    <source>
        <dbReference type="ARBA" id="ARBA00025100"/>
    </source>
</evidence>
<protein>
    <submittedName>
        <fullName evidence="11">Uncharacterized protein</fullName>
    </submittedName>
</protein>
<feature type="region of interest" description="Disordered" evidence="9">
    <location>
        <begin position="270"/>
        <end position="298"/>
    </location>
</feature>
<evidence type="ECO:0000256" key="8">
    <source>
        <dbReference type="ARBA" id="ARBA00025752"/>
    </source>
</evidence>
<dbReference type="GO" id="GO:0055085">
    <property type="term" value="P:transmembrane transport"/>
    <property type="evidence" value="ECO:0007669"/>
    <property type="project" value="InterPro"/>
</dbReference>
<dbReference type="GeneID" id="20530651"/>
<dbReference type="Pfam" id="PF03547">
    <property type="entry name" value="Mem_trans"/>
    <property type="match status" value="1"/>
</dbReference>
<name>A0A058Z046_FONAL</name>
<dbReference type="InterPro" id="IPR004776">
    <property type="entry name" value="Mem_transp_PIN-like"/>
</dbReference>
<feature type="transmembrane region" description="Helical" evidence="10">
    <location>
        <begin position="66"/>
        <end position="87"/>
    </location>
</feature>
<dbReference type="EMBL" id="KB932215">
    <property type="protein sequence ID" value="KCV67639.1"/>
    <property type="molecule type" value="Genomic_DNA"/>
</dbReference>
<comment type="similarity">
    <text evidence="8">Belongs to the auxin efflux carrier (TC 2.A.69.2) family.</text>
</comment>
<comment type="function">
    <text evidence="7">Involved in cellular auxin homeostasis by regulating auxin metabolism. Regulates intracellular auxin accumulation at the endoplasmic reticulum and thus auxin availability for nuclear auxin signaling.</text>
</comment>
<accession>A0A058Z046</accession>
<feature type="transmembrane region" description="Helical" evidence="10">
    <location>
        <begin position="672"/>
        <end position="694"/>
    </location>
</feature>
<evidence type="ECO:0000313" key="12">
    <source>
        <dbReference type="Proteomes" id="UP000030693"/>
    </source>
</evidence>
<dbReference type="Proteomes" id="UP000030693">
    <property type="component" value="Unassembled WGS sequence"/>
</dbReference>
<evidence type="ECO:0000256" key="3">
    <source>
        <dbReference type="ARBA" id="ARBA00022448"/>
    </source>
</evidence>
<proteinExistence type="inferred from homology"/>
<dbReference type="RefSeq" id="XP_009497977.1">
    <property type="nucleotide sequence ID" value="XM_009499702.1"/>
</dbReference>
<reference evidence="11" key="1">
    <citation type="submission" date="2013-04" db="EMBL/GenBank/DDBJ databases">
        <title>The Genome Sequence of Fonticula alba ATCC 38817.</title>
        <authorList>
            <consortium name="The Broad Institute Genomics Platform"/>
            <person name="Russ C."/>
            <person name="Cuomo C."/>
            <person name="Burger G."/>
            <person name="Gray M.W."/>
            <person name="Holland P.W.H."/>
            <person name="King N."/>
            <person name="Lang F.B.F."/>
            <person name="Roger A.J."/>
            <person name="Ruiz-Trillo I."/>
            <person name="Brown M."/>
            <person name="Walker B."/>
            <person name="Young S."/>
            <person name="Zeng Q."/>
            <person name="Gargeya S."/>
            <person name="Fitzgerald M."/>
            <person name="Haas B."/>
            <person name="Abouelleil A."/>
            <person name="Allen A.W."/>
            <person name="Alvarado L."/>
            <person name="Arachchi H.M."/>
            <person name="Berlin A.M."/>
            <person name="Chapman S.B."/>
            <person name="Gainer-Dewar J."/>
            <person name="Goldberg J."/>
            <person name="Griggs A."/>
            <person name="Gujja S."/>
            <person name="Hansen M."/>
            <person name="Howarth C."/>
            <person name="Imamovic A."/>
            <person name="Ireland A."/>
            <person name="Larimer J."/>
            <person name="McCowan C."/>
            <person name="Murphy C."/>
            <person name="Pearson M."/>
            <person name="Poon T.W."/>
            <person name="Priest M."/>
            <person name="Roberts A."/>
            <person name="Saif S."/>
            <person name="Shea T."/>
            <person name="Sisk P."/>
            <person name="Sykes S."/>
            <person name="Wortman J."/>
            <person name="Nusbaum C."/>
            <person name="Birren B."/>
        </authorList>
    </citation>
    <scope>NUCLEOTIDE SEQUENCE [LARGE SCALE GENOMIC DNA]</scope>
    <source>
        <strain evidence="11">ATCC 38817</strain>
    </source>
</reference>
<keyword evidence="5 10" id="KW-1133">Transmembrane helix</keyword>
<keyword evidence="12" id="KW-1185">Reference proteome</keyword>
<sequence length="697" mass="72055">MINVQTTSPVDLVGSIDEIVIASLQTVVLTLSVVGLGALFIATYGSGSTLRGHLARKNVYTVLNSLAFKVLTPALILTRVTVAITGARQAVKLWPVLLTSVAYALFGVYLGFWVVLLSRAWAYFTGWHGRASAGADQSEEATPVLGPRLGARGAGPEEGPSPGDPSAGSAFRRAVQGIFTPTGKFLLSPAEGLLILACTFKNNTSLILPLASALCMQTDLCLVPPGPGGMDTRLKATARAAAYTMLFMAATQIIKWSFGILLAGRTRRVSDRPAYGRPPKEDLELGYLPSSAGKTQGADSPIRTGVYPYWTPEHSPVGSQPSFPASPRSIDRASVHSAGAPHDGGTPCGMQVDKWKTLRGLLSPPTLAGIAAIIIGLITPLRRMFFGANPPLGPWITEAVDSVADCAIPISLLALGTMIGRGNKPARAGPPRAPPLLPANGGHRNVLTWGNISLVVFMNQFIMPIVASLWLAMLLTMHRWVNHHHPHQDALSAGDGPFAGIAPQWWQEDPTGGGGCDIAHDPLAGEDPLRGIIPLEDPALCLVLLLQAAVPMATSIISVIQFGAPTVTRAPGSTTAGAAGAPAATGGPAVAPAAAPTAAAAAAAAPTTTAPNAPAALHRRAAALVAAEAAAGVDDSPSVAAEEEAAAAALDKEEVTSVLTSAEEIGYVRMVLASYGSTVVTLPLATVCFALYLAKVM</sequence>
<feature type="transmembrane region" description="Helical" evidence="10">
    <location>
        <begin position="20"/>
        <end position="45"/>
    </location>
</feature>
<keyword evidence="3" id="KW-0813">Transport</keyword>
<feature type="region of interest" description="Disordered" evidence="9">
    <location>
        <begin position="317"/>
        <end position="347"/>
    </location>
</feature>
<evidence type="ECO:0000256" key="4">
    <source>
        <dbReference type="ARBA" id="ARBA00022692"/>
    </source>
</evidence>
<evidence type="ECO:0000256" key="5">
    <source>
        <dbReference type="ARBA" id="ARBA00022989"/>
    </source>
</evidence>
<feature type="compositionally biased region" description="Low complexity" evidence="9">
    <location>
        <begin position="157"/>
        <end position="168"/>
    </location>
</feature>
<comment type="subcellular location">
    <subcellularLocation>
        <location evidence="2">Endomembrane system</location>
    </subcellularLocation>
    <subcellularLocation>
        <location evidence="1">Membrane</location>
        <topology evidence="1">Multi-pass membrane protein</topology>
    </subcellularLocation>
</comment>
<evidence type="ECO:0000256" key="9">
    <source>
        <dbReference type="SAM" id="MobiDB-lite"/>
    </source>
</evidence>
<feature type="transmembrane region" description="Helical" evidence="10">
    <location>
        <begin position="360"/>
        <end position="381"/>
    </location>
</feature>
<gene>
    <name evidence="11" type="ORF">H696_05926</name>
</gene>
<evidence type="ECO:0000256" key="10">
    <source>
        <dbReference type="SAM" id="Phobius"/>
    </source>
</evidence>